<evidence type="ECO:0000256" key="1">
    <source>
        <dbReference type="SAM" id="MobiDB-lite"/>
    </source>
</evidence>
<organism evidence="3 4">
    <name type="scientific">Aspergillus wentii DTO 134E9</name>
    <dbReference type="NCBI Taxonomy" id="1073089"/>
    <lineage>
        <taxon>Eukaryota</taxon>
        <taxon>Fungi</taxon>
        <taxon>Dikarya</taxon>
        <taxon>Ascomycota</taxon>
        <taxon>Pezizomycotina</taxon>
        <taxon>Eurotiomycetes</taxon>
        <taxon>Eurotiomycetidae</taxon>
        <taxon>Eurotiales</taxon>
        <taxon>Aspergillaceae</taxon>
        <taxon>Aspergillus</taxon>
        <taxon>Aspergillus subgen. Cremei</taxon>
    </lineage>
</organism>
<protein>
    <submittedName>
        <fullName evidence="3">Uncharacterized protein</fullName>
    </submittedName>
</protein>
<sequence length="177" mass="20057">MMGQMGEQTETQRTMPYQSTVKHANERDTYIGSSPSTPSNRIAQYLSSHQWHLYHLLITTPKYPGYLRIPGQDTYSTSLQIFLQTPITQNRNPTIQSARIAQLVERMTSNHEVRGSNPRVSTSFPPARIAQLVERMTSNHCKVNCNHEVRGSNPRVSIAFCIFSFWCSSIGVAFFGC</sequence>
<keyword evidence="2" id="KW-1133">Transmembrane helix</keyword>
<dbReference type="AlphaFoldDB" id="A0A1L9S1P3"/>
<dbReference type="RefSeq" id="XP_040694756.1">
    <property type="nucleotide sequence ID" value="XM_040832604.1"/>
</dbReference>
<keyword evidence="4" id="KW-1185">Reference proteome</keyword>
<dbReference type="Proteomes" id="UP000184383">
    <property type="component" value="Unassembled WGS sequence"/>
</dbReference>
<keyword evidence="2" id="KW-0472">Membrane</keyword>
<gene>
    <name evidence="3" type="ORF">ASPWEDRAFT_243775</name>
</gene>
<dbReference type="EMBL" id="KV878209">
    <property type="protein sequence ID" value="OJJ41080.1"/>
    <property type="molecule type" value="Genomic_DNA"/>
</dbReference>
<accession>A0A1L9S1P3</accession>
<reference evidence="4" key="1">
    <citation type="journal article" date="2017" name="Genome Biol.">
        <title>Comparative genomics reveals high biological diversity and specific adaptations in the industrially and medically important fungal genus Aspergillus.</title>
        <authorList>
            <person name="de Vries R.P."/>
            <person name="Riley R."/>
            <person name="Wiebenga A."/>
            <person name="Aguilar-Osorio G."/>
            <person name="Amillis S."/>
            <person name="Uchima C.A."/>
            <person name="Anderluh G."/>
            <person name="Asadollahi M."/>
            <person name="Askin M."/>
            <person name="Barry K."/>
            <person name="Battaglia E."/>
            <person name="Bayram O."/>
            <person name="Benocci T."/>
            <person name="Braus-Stromeyer S.A."/>
            <person name="Caldana C."/>
            <person name="Canovas D."/>
            <person name="Cerqueira G.C."/>
            <person name="Chen F."/>
            <person name="Chen W."/>
            <person name="Choi C."/>
            <person name="Clum A."/>
            <person name="Dos Santos R.A."/>
            <person name="Damasio A.R."/>
            <person name="Diallinas G."/>
            <person name="Emri T."/>
            <person name="Fekete E."/>
            <person name="Flipphi M."/>
            <person name="Freyberg S."/>
            <person name="Gallo A."/>
            <person name="Gournas C."/>
            <person name="Habgood R."/>
            <person name="Hainaut M."/>
            <person name="Harispe M.L."/>
            <person name="Henrissat B."/>
            <person name="Hilden K.S."/>
            <person name="Hope R."/>
            <person name="Hossain A."/>
            <person name="Karabika E."/>
            <person name="Karaffa L."/>
            <person name="Karanyi Z."/>
            <person name="Krasevec N."/>
            <person name="Kuo A."/>
            <person name="Kusch H."/>
            <person name="LaButti K."/>
            <person name="Lagendijk E.L."/>
            <person name="Lapidus A."/>
            <person name="Levasseur A."/>
            <person name="Lindquist E."/>
            <person name="Lipzen A."/>
            <person name="Logrieco A.F."/>
            <person name="MacCabe A."/>
            <person name="Maekelae M.R."/>
            <person name="Malavazi I."/>
            <person name="Melin P."/>
            <person name="Meyer V."/>
            <person name="Mielnichuk N."/>
            <person name="Miskei M."/>
            <person name="Molnar A.P."/>
            <person name="Mule G."/>
            <person name="Ngan C.Y."/>
            <person name="Orejas M."/>
            <person name="Orosz E."/>
            <person name="Ouedraogo J.P."/>
            <person name="Overkamp K.M."/>
            <person name="Park H.-S."/>
            <person name="Perrone G."/>
            <person name="Piumi F."/>
            <person name="Punt P.J."/>
            <person name="Ram A.F."/>
            <person name="Ramon A."/>
            <person name="Rauscher S."/>
            <person name="Record E."/>
            <person name="Riano-Pachon D.M."/>
            <person name="Robert V."/>
            <person name="Roehrig J."/>
            <person name="Ruller R."/>
            <person name="Salamov A."/>
            <person name="Salih N.S."/>
            <person name="Samson R.A."/>
            <person name="Sandor E."/>
            <person name="Sanguinetti M."/>
            <person name="Schuetze T."/>
            <person name="Sepcic K."/>
            <person name="Shelest E."/>
            <person name="Sherlock G."/>
            <person name="Sophianopoulou V."/>
            <person name="Squina F.M."/>
            <person name="Sun H."/>
            <person name="Susca A."/>
            <person name="Todd R.B."/>
            <person name="Tsang A."/>
            <person name="Unkles S.E."/>
            <person name="van de Wiele N."/>
            <person name="van Rossen-Uffink D."/>
            <person name="Oliveira J.V."/>
            <person name="Vesth T.C."/>
            <person name="Visser J."/>
            <person name="Yu J.-H."/>
            <person name="Zhou M."/>
            <person name="Andersen M.R."/>
            <person name="Archer D.B."/>
            <person name="Baker S.E."/>
            <person name="Benoit I."/>
            <person name="Brakhage A.A."/>
            <person name="Braus G.H."/>
            <person name="Fischer R."/>
            <person name="Frisvad J.C."/>
            <person name="Goldman G.H."/>
            <person name="Houbraken J."/>
            <person name="Oakley B."/>
            <person name="Pocsi I."/>
            <person name="Scazzocchio C."/>
            <person name="Seiboth B."/>
            <person name="vanKuyk P.A."/>
            <person name="Wortman J."/>
            <person name="Dyer P.S."/>
            <person name="Grigoriev I.V."/>
        </authorList>
    </citation>
    <scope>NUCLEOTIDE SEQUENCE [LARGE SCALE GENOMIC DNA]</scope>
    <source>
        <strain evidence="4">DTO 134E9</strain>
    </source>
</reference>
<feature type="compositionally biased region" description="Polar residues" evidence="1">
    <location>
        <begin position="1"/>
        <end position="22"/>
    </location>
</feature>
<feature type="transmembrane region" description="Helical" evidence="2">
    <location>
        <begin position="156"/>
        <end position="176"/>
    </location>
</feature>
<proteinExistence type="predicted"/>
<evidence type="ECO:0000313" key="4">
    <source>
        <dbReference type="Proteomes" id="UP000184383"/>
    </source>
</evidence>
<dbReference type="VEuPathDB" id="FungiDB:ASPWEDRAFT_243775"/>
<dbReference type="AntiFam" id="ANF00010">
    <property type="entry name" value="tRNA translation"/>
</dbReference>
<keyword evidence="2" id="KW-0812">Transmembrane</keyword>
<dbReference type="GeneID" id="63748452"/>
<evidence type="ECO:0000313" key="3">
    <source>
        <dbReference type="EMBL" id="OJJ41080.1"/>
    </source>
</evidence>
<evidence type="ECO:0000256" key="2">
    <source>
        <dbReference type="SAM" id="Phobius"/>
    </source>
</evidence>
<name>A0A1L9S1P3_ASPWE</name>
<feature type="region of interest" description="Disordered" evidence="1">
    <location>
        <begin position="1"/>
        <end position="37"/>
    </location>
</feature>